<keyword evidence="2" id="KW-1185">Reference proteome</keyword>
<dbReference type="Proteomes" id="UP001589867">
    <property type="component" value="Unassembled WGS sequence"/>
</dbReference>
<evidence type="ECO:0000313" key="2">
    <source>
        <dbReference type="Proteomes" id="UP001589867"/>
    </source>
</evidence>
<dbReference type="RefSeq" id="WP_377257597.1">
    <property type="nucleotide sequence ID" value="NZ_JBHLUH010000064.1"/>
</dbReference>
<dbReference type="EMBL" id="JBHLUH010000064">
    <property type="protein sequence ID" value="MFC0532088.1"/>
    <property type="molecule type" value="Genomic_DNA"/>
</dbReference>
<reference evidence="1 2" key="1">
    <citation type="submission" date="2024-09" db="EMBL/GenBank/DDBJ databases">
        <authorList>
            <person name="Sun Q."/>
            <person name="Mori K."/>
        </authorList>
    </citation>
    <scope>NUCLEOTIDE SEQUENCE [LARGE SCALE GENOMIC DNA]</scope>
    <source>
        <strain evidence="1 2">TBRC 3947</strain>
    </source>
</reference>
<evidence type="ECO:0000313" key="1">
    <source>
        <dbReference type="EMBL" id="MFC0532088.1"/>
    </source>
</evidence>
<gene>
    <name evidence="1" type="ORF">ACFFIA_31000</name>
</gene>
<protein>
    <submittedName>
        <fullName evidence="1">Uncharacterized protein</fullName>
    </submittedName>
</protein>
<name>A0ABV6MBJ5_9ACTN</name>
<proteinExistence type="predicted"/>
<comment type="caution">
    <text evidence="1">The sequence shown here is derived from an EMBL/GenBank/DDBJ whole genome shotgun (WGS) entry which is preliminary data.</text>
</comment>
<sequence length="62" mass="6999">MRATNAQRIAPLVPGHELTQLRHDWLVVVLTRATDPELKQVVLEHVAATSRPTPPCNAMEYR</sequence>
<accession>A0ABV6MBJ5</accession>
<organism evidence="1 2">
    <name type="scientific">Phytohabitans kaempferiae</name>
    <dbReference type="NCBI Taxonomy" id="1620943"/>
    <lineage>
        <taxon>Bacteria</taxon>
        <taxon>Bacillati</taxon>
        <taxon>Actinomycetota</taxon>
        <taxon>Actinomycetes</taxon>
        <taxon>Micromonosporales</taxon>
        <taxon>Micromonosporaceae</taxon>
    </lineage>
</organism>